<dbReference type="PANTHER" id="PTHR42663">
    <property type="entry name" value="HYDROLASE C777.06C-RELATED-RELATED"/>
    <property type="match status" value="1"/>
</dbReference>
<dbReference type="Proteomes" id="UP000193467">
    <property type="component" value="Unassembled WGS sequence"/>
</dbReference>
<dbReference type="AlphaFoldDB" id="A0A1Y2D8F4"/>
<keyword evidence="3" id="KW-1185">Reference proteome</keyword>
<dbReference type="PANTHER" id="PTHR42663:SF6">
    <property type="entry name" value="HYDROLASE C777.06C-RELATED"/>
    <property type="match status" value="1"/>
</dbReference>
<sequence>MPDSHPSLELLMLGTGTSSGLPSIGCLTDPIRGCYCCRSTLTDDPEARKNLRRNTSAVLRIPDKQGGRTKSLLIDCGKTFFSAALEHWPKKGLREIDALLITHAHADAILGLDDLRGWTLRGHIQKSIPIYCTQDTYDEIAKCFPYLADVGKATGGGDVPAFEWRIFDQSQPVDILGVHVLPLPVHHGKIFSTPGAAYYCLGFLFDRKIAYLSDVSLVPEEVWELLERECTLPEEWRPKKEGEVKQVVNGVNGLAVKEKPVIQALIVDCLRIETFTSHFGLGEAIGTARRMGALKTYLVGFGHETSHACWVNTTSAFSSGAVSFLPSDPAVRLPIVPAEERWKVSSGTPDPGKEDWAVHADYALRAIESWEGGPKGGLWVRPACDGMTIRVGEKGVSDDVYE</sequence>
<evidence type="ECO:0000313" key="2">
    <source>
        <dbReference type="EMBL" id="ORY55538.1"/>
    </source>
</evidence>
<feature type="domain" description="Metallo-beta-lactamase" evidence="1">
    <location>
        <begin position="72"/>
        <end position="299"/>
    </location>
</feature>
<organism evidence="2 3">
    <name type="scientific">Leucosporidium creatinivorum</name>
    <dbReference type="NCBI Taxonomy" id="106004"/>
    <lineage>
        <taxon>Eukaryota</taxon>
        <taxon>Fungi</taxon>
        <taxon>Dikarya</taxon>
        <taxon>Basidiomycota</taxon>
        <taxon>Pucciniomycotina</taxon>
        <taxon>Microbotryomycetes</taxon>
        <taxon>Leucosporidiales</taxon>
        <taxon>Leucosporidium</taxon>
    </lineage>
</organism>
<proteinExistence type="predicted"/>
<comment type="caution">
    <text evidence="2">The sequence shown here is derived from an EMBL/GenBank/DDBJ whole genome shotgun (WGS) entry which is preliminary data.</text>
</comment>
<dbReference type="EMBL" id="MCGR01000090">
    <property type="protein sequence ID" value="ORY55538.1"/>
    <property type="molecule type" value="Genomic_DNA"/>
</dbReference>
<dbReference type="SUPFAM" id="SSF56281">
    <property type="entry name" value="Metallo-hydrolase/oxidoreductase"/>
    <property type="match status" value="1"/>
</dbReference>
<evidence type="ECO:0000313" key="3">
    <source>
        <dbReference type="Proteomes" id="UP000193467"/>
    </source>
</evidence>
<dbReference type="InterPro" id="IPR036866">
    <property type="entry name" value="RibonucZ/Hydroxyglut_hydro"/>
</dbReference>
<dbReference type="FunCoup" id="A0A1Y2D8F4">
    <property type="interactions" value="2"/>
</dbReference>
<dbReference type="Gene3D" id="3.60.15.10">
    <property type="entry name" value="Ribonuclease Z/Hydroxyacylglutathione hydrolase-like"/>
    <property type="match status" value="1"/>
</dbReference>
<dbReference type="InParanoid" id="A0A1Y2D8F4"/>
<dbReference type="Pfam" id="PF12706">
    <property type="entry name" value="Lactamase_B_2"/>
    <property type="match status" value="1"/>
</dbReference>
<protein>
    <submittedName>
        <fullName evidence="2">Beta-lactamase-like protein</fullName>
    </submittedName>
</protein>
<evidence type="ECO:0000259" key="1">
    <source>
        <dbReference type="Pfam" id="PF12706"/>
    </source>
</evidence>
<dbReference type="OrthoDB" id="341300at2759"/>
<reference evidence="2 3" key="1">
    <citation type="submission" date="2016-07" db="EMBL/GenBank/DDBJ databases">
        <title>Pervasive Adenine N6-methylation of Active Genes in Fungi.</title>
        <authorList>
            <consortium name="DOE Joint Genome Institute"/>
            <person name="Mondo S.J."/>
            <person name="Dannebaum R.O."/>
            <person name="Kuo R.C."/>
            <person name="Labutti K."/>
            <person name="Haridas S."/>
            <person name="Kuo A."/>
            <person name="Salamov A."/>
            <person name="Ahrendt S.R."/>
            <person name="Lipzen A."/>
            <person name="Sullivan W."/>
            <person name="Andreopoulos W.B."/>
            <person name="Clum A."/>
            <person name="Lindquist E."/>
            <person name="Daum C."/>
            <person name="Ramamoorthy G.K."/>
            <person name="Gryganskyi A."/>
            <person name="Culley D."/>
            <person name="Magnuson J.K."/>
            <person name="James T.Y."/>
            <person name="O'Malley M.A."/>
            <person name="Stajich J.E."/>
            <person name="Spatafora J.W."/>
            <person name="Visel A."/>
            <person name="Grigoriev I.V."/>
        </authorList>
    </citation>
    <scope>NUCLEOTIDE SEQUENCE [LARGE SCALE GENOMIC DNA]</scope>
    <source>
        <strain evidence="2 3">62-1032</strain>
    </source>
</reference>
<dbReference type="CDD" id="cd16279">
    <property type="entry name" value="metallo-hydrolase-like_MBL-fold"/>
    <property type="match status" value="1"/>
</dbReference>
<accession>A0A1Y2D8F4</accession>
<dbReference type="InterPro" id="IPR001279">
    <property type="entry name" value="Metallo-B-lactamas"/>
</dbReference>
<name>A0A1Y2D8F4_9BASI</name>
<dbReference type="STRING" id="106004.A0A1Y2D8F4"/>
<gene>
    <name evidence="2" type="ORF">BCR35DRAFT_284368</name>
</gene>